<feature type="domain" description="RNA polymerase sigma-70 region 2" evidence="5">
    <location>
        <begin position="24"/>
        <end position="92"/>
    </location>
</feature>
<keyword evidence="8" id="KW-1185">Reference proteome</keyword>
<sequence>MELNKEQILIDRLLLKEEAAWKELFEVYSGNLTYVCSRYILDKDNVHDVLQNSFIKMFRSIESFQYRGNGSLRAWMSRIVVNESLTFLKQNSDFKNFVDDSELPDMTVDEEPDLQQIPEAVIMEMIRSLPEGYRTVFNLFVFEEKSHKEIAEVLGIAENSSASQFHRARVTLAQKIKEYKRLKIAQYE</sequence>
<dbReference type="AlphaFoldDB" id="A0A085Z212"/>
<dbReference type="NCBIfam" id="TIGR02937">
    <property type="entry name" value="sigma70-ECF"/>
    <property type="match status" value="1"/>
</dbReference>
<organism evidence="7 8">
    <name type="scientific">Chryseobacterium formosense</name>
    <dbReference type="NCBI Taxonomy" id="236814"/>
    <lineage>
        <taxon>Bacteria</taxon>
        <taxon>Pseudomonadati</taxon>
        <taxon>Bacteroidota</taxon>
        <taxon>Flavobacteriia</taxon>
        <taxon>Flavobacteriales</taxon>
        <taxon>Weeksellaceae</taxon>
        <taxon>Chryseobacterium group</taxon>
        <taxon>Chryseobacterium</taxon>
    </lineage>
</organism>
<dbReference type="Gene3D" id="1.10.10.10">
    <property type="entry name" value="Winged helix-like DNA-binding domain superfamily/Winged helix DNA-binding domain"/>
    <property type="match status" value="1"/>
</dbReference>
<dbReference type="SUPFAM" id="SSF88659">
    <property type="entry name" value="Sigma3 and sigma4 domains of RNA polymerase sigma factors"/>
    <property type="match status" value="1"/>
</dbReference>
<dbReference type="GO" id="GO:0016987">
    <property type="term" value="F:sigma factor activity"/>
    <property type="evidence" value="ECO:0007669"/>
    <property type="project" value="UniProtKB-KW"/>
</dbReference>
<dbReference type="CDD" id="cd06171">
    <property type="entry name" value="Sigma70_r4"/>
    <property type="match status" value="1"/>
</dbReference>
<evidence type="ECO:0000313" key="8">
    <source>
        <dbReference type="Proteomes" id="UP000028713"/>
    </source>
</evidence>
<dbReference type="Proteomes" id="UP000028713">
    <property type="component" value="Unassembled WGS sequence"/>
</dbReference>
<dbReference type="PANTHER" id="PTHR43133:SF46">
    <property type="entry name" value="RNA POLYMERASE SIGMA-70 FACTOR ECF SUBFAMILY"/>
    <property type="match status" value="1"/>
</dbReference>
<dbReference type="InterPro" id="IPR013324">
    <property type="entry name" value="RNA_pol_sigma_r3/r4-like"/>
</dbReference>
<dbReference type="EMBL" id="JPRP01000002">
    <property type="protein sequence ID" value="KFE98475.1"/>
    <property type="molecule type" value="Genomic_DNA"/>
</dbReference>
<comment type="similarity">
    <text evidence="1">Belongs to the sigma-70 factor family. ECF subfamily.</text>
</comment>
<evidence type="ECO:0000259" key="6">
    <source>
        <dbReference type="Pfam" id="PF08281"/>
    </source>
</evidence>
<dbReference type="InterPro" id="IPR014284">
    <property type="entry name" value="RNA_pol_sigma-70_dom"/>
</dbReference>
<dbReference type="InterPro" id="IPR013325">
    <property type="entry name" value="RNA_pol_sigma_r2"/>
</dbReference>
<name>A0A085Z212_9FLAO</name>
<dbReference type="InterPro" id="IPR007627">
    <property type="entry name" value="RNA_pol_sigma70_r2"/>
</dbReference>
<dbReference type="Pfam" id="PF04542">
    <property type="entry name" value="Sigma70_r2"/>
    <property type="match status" value="1"/>
</dbReference>
<evidence type="ECO:0000313" key="7">
    <source>
        <dbReference type="EMBL" id="KFE98475.1"/>
    </source>
</evidence>
<dbReference type="InterPro" id="IPR036388">
    <property type="entry name" value="WH-like_DNA-bd_sf"/>
</dbReference>
<dbReference type="RefSeq" id="WP_034677693.1">
    <property type="nucleotide sequence ID" value="NZ_FPAP01000002.1"/>
</dbReference>
<evidence type="ECO:0000256" key="2">
    <source>
        <dbReference type="ARBA" id="ARBA00023015"/>
    </source>
</evidence>
<evidence type="ECO:0000259" key="5">
    <source>
        <dbReference type="Pfam" id="PF04542"/>
    </source>
</evidence>
<dbReference type="GO" id="GO:0003677">
    <property type="term" value="F:DNA binding"/>
    <property type="evidence" value="ECO:0007669"/>
    <property type="project" value="InterPro"/>
</dbReference>
<comment type="caution">
    <text evidence="7">The sequence shown here is derived from an EMBL/GenBank/DDBJ whole genome shotgun (WGS) entry which is preliminary data.</text>
</comment>
<dbReference type="InterPro" id="IPR013249">
    <property type="entry name" value="RNA_pol_sigma70_r4_t2"/>
</dbReference>
<dbReference type="PANTHER" id="PTHR43133">
    <property type="entry name" value="RNA POLYMERASE ECF-TYPE SIGMA FACTO"/>
    <property type="match status" value="1"/>
</dbReference>
<dbReference type="eggNOG" id="COG1595">
    <property type="taxonomic scope" value="Bacteria"/>
</dbReference>
<protein>
    <submittedName>
        <fullName evidence="7">RNA polymerase sigma factor SigW</fullName>
    </submittedName>
</protein>
<proteinExistence type="inferred from homology"/>
<accession>A0A085Z212</accession>
<dbReference type="Pfam" id="PF08281">
    <property type="entry name" value="Sigma70_r4_2"/>
    <property type="match status" value="1"/>
</dbReference>
<dbReference type="OrthoDB" id="1056775at2"/>
<evidence type="ECO:0000256" key="1">
    <source>
        <dbReference type="ARBA" id="ARBA00010641"/>
    </source>
</evidence>
<dbReference type="GO" id="GO:0006352">
    <property type="term" value="P:DNA-templated transcription initiation"/>
    <property type="evidence" value="ECO:0007669"/>
    <property type="project" value="InterPro"/>
</dbReference>
<keyword evidence="4" id="KW-0804">Transcription</keyword>
<keyword evidence="2" id="KW-0805">Transcription regulation</keyword>
<dbReference type="STRING" id="236814.IX39_13645"/>
<evidence type="ECO:0000256" key="3">
    <source>
        <dbReference type="ARBA" id="ARBA00023082"/>
    </source>
</evidence>
<evidence type="ECO:0000256" key="4">
    <source>
        <dbReference type="ARBA" id="ARBA00023163"/>
    </source>
</evidence>
<reference evidence="7 8" key="1">
    <citation type="submission" date="2014-07" db="EMBL/GenBank/DDBJ databases">
        <title>Genome of Chryseobacterium formosense LMG 24722.</title>
        <authorList>
            <person name="Pipes S.E."/>
            <person name="Stropko S.J."/>
            <person name="Newman J.D."/>
        </authorList>
    </citation>
    <scope>NUCLEOTIDE SEQUENCE [LARGE SCALE GENOMIC DNA]</scope>
    <source>
        <strain evidence="7 8">LMG 24722</strain>
    </source>
</reference>
<dbReference type="Gene3D" id="1.10.1740.10">
    <property type="match status" value="1"/>
</dbReference>
<dbReference type="InterPro" id="IPR039425">
    <property type="entry name" value="RNA_pol_sigma-70-like"/>
</dbReference>
<feature type="domain" description="RNA polymerase sigma factor 70 region 4 type 2" evidence="6">
    <location>
        <begin position="122"/>
        <end position="172"/>
    </location>
</feature>
<gene>
    <name evidence="7" type="ORF">IX39_13645</name>
</gene>
<keyword evidence="3" id="KW-0731">Sigma factor</keyword>
<dbReference type="SUPFAM" id="SSF88946">
    <property type="entry name" value="Sigma2 domain of RNA polymerase sigma factors"/>
    <property type="match status" value="1"/>
</dbReference>